<dbReference type="Pfam" id="PF13439">
    <property type="entry name" value="Glyco_transf_4"/>
    <property type="match status" value="1"/>
</dbReference>
<sequence length="390" mass="44070">MKILYDHQIFEAQVYGGVSRYFYELMRCFHAGGRQDIEFDLPLACSNNHYIKDAPFLKRKCKRIIHFDNFIVDFNFKGKWKLYQLAQKIGYVKNYTGINKALSVESIKKQDFDIFHPTYYSSYFLEHIGQKPFVLTVYDMIHELFPAEYPGGDKFLELKKLMIEKAARVIAISESTKRDIVRLYGGKFEEKIDVVYLGNSLDASNAETGGLKTPEKYLLFVGSRSKYKNFIFFVESVVSILKRDPELKIVCAGGGAFSETELAFFNKLGLGGRFSQYSLDDGTLAHLYKKALAFVFPSLYEGFGIPVLESFAAGCPLIVSDSSSLPEVAGDACVYIDSADGASIAGAVEKVIGSAQLRSQLIAKGYEQLKKFSWEITAEKTKKIYEEILR</sequence>
<dbReference type="PANTHER" id="PTHR46401">
    <property type="entry name" value="GLYCOSYLTRANSFERASE WBBK-RELATED"/>
    <property type="match status" value="1"/>
</dbReference>
<dbReference type="STRING" id="1817813.A2008_01735"/>
<evidence type="ECO:0008006" key="6">
    <source>
        <dbReference type="Google" id="ProtNLM"/>
    </source>
</evidence>
<protein>
    <recommendedName>
        <fullName evidence="6">Glycosyl transferase family 1</fullName>
    </recommendedName>
</protein>
<feature type="domain" description="Glycosyltransferase subfamily 4-like N-terminal" evidence="3">
    <location>
        <begin position="104"/>
        <end position="198"/>
    </location>
</feature>
<evidence type="ECO:0000313" key="4">
    <source>
        <dbReference type="EMBL" id="OGM05891.1"/>
    </source>
</evidence>
<comment type="caution">
    <text evidence="4">The sequence shown here is derived from an EMBL/GenBank/DDBJ whole genome shotgun (WGS) entry which is preliminary data.</text>
</comment>
<dbReference type="Proteomes" id="UP000178735">
    <property type="component" value="Unassembled WGS sequence"/>
</dbReference>
<dbReference type="PANTHER" id="PTHR46401:SF2">
    <property type="entry name" value="GLYCOSYLTRANSFERASE WBBK-RELATED"/>
    <property type="match status" value="1"/>
</dbReference>
<name>A0A1F7WSY6_9BACT</name>
<dbReference type="SUPFAM" id="SSF53756">
    <property type="entry name" value="UDP-Glycosyltransferase/glycogen phosphorylase"/>
    <property type="match status" value="1"/>
</dbReference>
<evidence type="ECO:0000256" key="1">
    <source>
        <dbReference type="ARBA" id="ARBA00022679"/>
    </source>
</evidence>
<dbReference type="GO" id="GO:0016757">
    <property type="term" value="F:glycosyltransferase activity"/>
    <property type="evidence" value="ECO:0007669"/>
    <property type="project" value="InterPro"/>
</dbReference>
<feature type="domain" description="Glycosyl transferase family 1" evidence="2">
    <location>
        <begin position="210"/>
        <end position="367"/>
    </location>
</feature>
<gene>
    <name evidence="4" type="ORF">A2008_01735</name>
</gene>
<evidence type="ECO:0000259" key="3">
    <source>
        <dbReference type="Pfam" id="PF13439"/>
    </source>
</evidence>
<proteinExistence type="predicted"/>
<evidence type="ECO:0000313" key="5">
    <source>
        <dbReference type="Proteomes" id="UP000178735"/>
    </source>
</evidence>
<dbReference type="CDD" id="cd03809">
    <property type="entry name" value="GT4_MtfB-like"/>
    <property type="match status" value="1"/>
</dbReference>
<dbReference type="InterPro" id="IPR028098">
    <property type="entry name" value="Glyco_trans_4-like_N"/>
</dbReference>
<dbReference type="InterPro" id="IPR001296">
    <property type="entry name" value="Glyco_trans_1"/>
</dbReference>
<accession>A0A1F7WSY6</accession>
<dbReference type="Pfam" id="PF00534">
    <property type="entry name" value="Glycos_transf_1"/>
    <property type="match status" value="1"/>
</dbReference>
<keyword evidence="1" id="KW-0808">Transferase</keyword>
<reference evidence="4 5" key="1">
    <citation type="journal article" date="2016" name="Nat. Commun.">
        <title>Thousands of microbial genomes shed light on interconnected biogeochemical processes in an aquifer system.</title>
        <authorList>
            <person name="Anantharaman K."/>
            <person name="Brown C.T."/>
            <person name="Hug L.A."/>
            <person name="Sharon I."/>
            <person name="Castelle C.J."/>
            <person name="Probst A.J."/>
            <person name="Thomas B.C."/>
            <person name="Singh A."/>
            <person name="Wilkins M.J."/>
            <person name="Karaoz U."/>
            <person name="Brodie E.L."/>
            <person name="Williams K.H."/>
            <person name="Hubbard S.S."/>
            <person name="Banfield J.F."/>
        </authorList>
    </citation>
    <scope>NUCLEOTIDE SEQUENCE [LARGE SCALE GENOMIC DNA]</scope>
</reference>
<dbReference type="GO" id="GO:0009103">
    <property type="term" value="P:lipopolysaccharide biosynthetic process"/>
    <property type="evidence" value="ECO:0007669"/>
    <property type="project" value="TreeGrafter"/>
</dbReference>
<dbReference type="AlphaFoldDB" id="A0A1F7WSY6"/>
<organism evidence="4 5">
    <name type="scientific">Candidatus Wallbacteria bacterium GWC2_49_35</name>
    <dbReference type="NCBI Taxonomy" id="1817813"/>
    <lineage>
        <taxon>Bacteria</taxon>
        <taxon>Candidatus Walliibacteriota</taxon>
    </lineage>
</organism>
<dbReference type="Gene3D" id="3.40.50.2000">
    <property type="entry name" value="Glycogen Phosphorylase B"/>
    <property type="match status" value="2"/>
</dbReference>
<dbReference type="EMBL" id="MGFH01000091">
    <property type="protein sequence ID" value="OGM05891.1"/>
    <property type="molecule type" value="Genomic_DNA"/>
</dbReference>
<evidence type="ECO:0000259" key="2">
    <source>
        <dbReference type="Pfam" id="PF00534"/>
    </source>
</evidence>